<evidence type="ECO:0000313" key="2">
    <source>
        <dbReference type="EMBL" id="KAK3399948.1"/>
    </source>
</evidence>
<dbReference type="InterPro" id="IPR016095">
    <property type="entry name" value="Ribosomal_uL1_3-a/b-sand"/>
</dbReference>
<dbReference type="SUPFAM" id="SSF56808">
    <property type="entry name" value="Ribosomal protein L1"/>
    <property type="match status" value="1"/>
</dbReference>
<accession>A0AAE0PHB3</accession>
<dbReference type="GO" id="GO:0005840">
    <property type="term" value="C:ribosome"/>
    <property type="evidence" value="ECO:0007669"/>
    <property type="project" value="UniProtKB-KW"/>
</dbReference>
<comment type="caution">
    <text evidence="2">The sequence shown here is derived from an EMBL/GenBank/DDBJ whole genome shotgun (WGS) entry which is preliminary data.</text>
</comment>
<dbReference type="CDD" id="cd00403">
    <property type="entry name" value="Ribosomal_L1"/>
    <property type="match status" value="1"/>
</dbReference>
<organism evidence="2 3">
    <name type="scientific">Sordaria brevicollis</name>
    <dbReference type="NCBI Taxonomy" id="83679"/>
    <lineage>
        <taxon>Eukaryota</taxon>
        <taxon>Fungi</taxon>
        <taxon>Dikarya</taxon>
        <taxon>Ascomycota</taxon>
        <taxon>Pezizomycotina</taxon>
        <taxon>Sordariomycetes</taxon>
        <taxon>Sordariomycetidae</taxon>
        <taxon>Sordariales</taxon>
        <taxon>Sordariaceae</taxon>
        <taxon>Sordaria</taxon>
    </lineage>
</organism>
<keyword evidence="3" id="KW-1185">Reference proteome</keyword>
<dbReference type="InterPro" id="IPR023674">
    <property type="entry name" value="Ribosomal_uL1-like"/>
</dbReference>
<dbReference type="Pfam" id="PF00687">
    <property type="entry name" value="Ribosomal_L1"/>
    <property type="match status" value="1"/>
</dbReference>
<proteinExistence type="predicted"/>
<evidence type="ECO:0000313" key="3">
    <source>
        <dbReference type="Proteomes" id="UP001281003"/>
    </source>
</evidence>
<dbReference type="InterPro" id="IPR028364">
    <property type="entry name" value="Ribosomal_uL1/biogenesis"/>
</dbReference>
<dbReference type="AlphaFoldDB" id="A0AAE0PHB3"/>
<dbReference type="Gene3D" id="3.40.50.790">
    <property type="match status" value="1"/>
</dbReference>
<reference evidence="2" key="1">
    <citation type="journal article" date="2023" name="Mol. Phylogenet. Evol.">
        <title>Genome-scale phylogeny and comparative genomics of the fungal order Sordariales.</title>
        <authorList>
            <person name="Hensen N."/>
            <person name="Bonometti L."/>
            <person name="Westerberg I."/>
            <person name="Brannstrom I.O."/>
            <person name="Guillou S."/>
            <person name="Cros-Aarteil S."/>
            <person name="Calhoun S."/>
            <person name="Haridas S."/>
            <person name="Kuo A."/>
            <person name="Mondo S."/>
            <person name="Pangilinan J."/>
            <person name="Riley R."/>
            <person name="LaButti K."/>
            <person name="Andreopoulos B."/>
            <person name="Lipzen A."/>
            <person name="Chen C."/>
            <person name="Yan M."/>
            <person name="Daum C."/>
            <person name="Ng V."/>
            <person name="Clum A."/>
            <person name="Steindorff A."/>
            <person name="Ohm R.A."/>
            <person name="Martin F."/>
            <person name="Silar P."/>
            <person name="Natvig D.O."/>
            <person name="Lalanne C."/>
            <person name="Gautier V."/>
            <person name="Ament-Velasquez S.L."/>
            <person name="Kruys A."/>
            <person name="Hutchinson M.I."/>
            <person name="Powell A.J."/>
            <person name="Barry K."/>
            <person name="Miller A.N."/>
            <person name="Grigoriev I.V."/>
            <person name="Debuchy R."/>
            <person name="Gladieux P."/>
            <person name="Hiltunen Thoren M."/>
            <person name="Johannesson H."/>
        </authorList>
    </citation>
    <scope>NUCLEOTIDE SEQUENCE</scope>
    <source>
        <strain evidence="2">FGSC 1904</strain>
    </source>
</reference>
<gene>
    <name evidence="2" type="ORF">B0T20DRAFT_391493</name>
</gene>
<keyword evidence="2" id="KW-0687">Ribonucleoprotein</keyword>
<keyword evidence="2" id="KW-0689">Ribosomal protein</keyword>
<sequence>MSKSTAVVKASDAVVSPVDPNQITKASKALLSHIKKATAASTAVSKNLLADEESTVAETPIWLTLTTKKHISDTNRLQPSKIVLPNPLNADNESTICIIVADPQRHYKNVVASDEFPEDLRNRITRVIDVSHLKAKFKTYEAQRQLFNDHDIFLADDRIVNRLPKHLGKTFFKSHTKRPVPVVFMKQRERVDGKRVPKPKGPKAKRDPVENVNARPTPEIVAEIRKAIGAALVSLSPSTNTAIKVGYASWEPEKLIANVEKVITDVVERFVPHKWKNVRSFYLKGPETVALPIYQTDELWLDDSKVVADGAEKPEKANIGKKRKAADDNETEEAAAENKDESRPKKKAKKSAASAAAALPESNDDKLDKEIATRKATLRKQKAAAKKAVEV</sequence>
<name>A0AAE0PHB3_SORBR</name>
<feature type="region of interest" description="Disordered" evidence="1">
    <location>
        <begin position="192"/>
        <end position="211"/>
    </location>
</feature>
<feature type="region of interest" description="Disordered" evidence="1">
    <location>
        <begin position="311"/>
        <end position="370"/>
    </location>
</feature>
<dbReference type="Proteomes" id="UP001281003">
    <property type="component" value="Unassembled WGS sequence"/>
</dbReference>
<evidence type="ECO:0000256" key="1">
    <source>
        <dbReference type="SAM" id="MobiDB-lite"/>
    </source>
</evidence>
<protein>
    <submittedName>
        <fullName evidence="2">Ribosomal protein L1p/L10e family-domain-containing protein</fullName>
    </submittedName>
</protein>
<dbReference type="EMBL" id="JAUTDP010000004">
    <property type="protein sequence ID" value="KAK3399948.1"/>
    <property type="molecule type" value="Genomic_DNA"/>
</dbReference>
<reference evidence="2" key="2">
    <citation type="submission" date="2023-07" db="EMBL/GenBank/DDBJ databases">
        <authorList>
            <consortium name="Lawrence Berkeley National Laboratory"/>
            <person name="Haridas S."/>
            <person name="Hensen N."/>
            <person name="Bonometti L."/>
            <person name="Westerberg I."/>
            <person name="Brannstrom I.O."/>
            <person name="Guillou S."/>
            <person name="Cros-Aarteil S."/>
            <person name="Calhoun S."/>
            <person name="Kuo A."/>
            <person name="Mondo S."/>
            <person name="Pangilinan J."/>
            <person name="Riley R."/>
            <person name="LaButti K."/>
            <person name="Andreopoulos B."/>
            <person name="Lipzen A."/>
            <person name="Chen C."/>
            <person name="Yanf M."/>
            <person name="Daum C."/>
            <person name="Ng V."/>
            <person name="Clum A."/>
            <person name="Steindorff A."/>
            <person name="Ohm R."/>
            <person name="Martin F."/>
            <person name="Silar P."/>
            <person name="Natvig D."/>
            <person name="Lalanne C."/>
            <person name="Gautier V."/>
            <person name="Ament-velasquez S.L."/>
            <person name="Kruys A."/>
            <person name="Hutchinson M.I."/>
            <person name="Powell A.J."/>
            <person name="Barry K."/>
            <person name="Miller A.N."/>
            <person name="Grigoriev I.V."/>
            <person name="Debuchy R."/>
            <person name="Gladieux P."/>
            <person name="Thoren M.H."/>
            <person name="Johannesson H."/>
        </authorList>
    </citation>
    <scope>NUCLEOTIDE SEQUENCE</scope>
    <source>
        <strain evidence="2">FGSC 1904</strain>
    </source>
</reference>
<dbReference type="FunFam" id="3.40.50.790:FF:000006">
    <property type="entry name" value="Electron transfer flavoprotein alpha-subunit"/>
    <property type="match status" value="1"/>
</dbReference>